<dbReference type="GO" id="GO:0007166">
    <property type="term" value="P:cell surface receptor signaling pathway"/>
    <property type="evidence" value="ECO:0007669"/>
    <property type="project" value="InterPro"/>
</dbReference>
<reference evidence="3" key="1">
    <citation type="submission" date="2020-11" db="EMBL/GenBank/DDBJ databases">
        <authorList>
            <consortium name="DOE Joint Genome Institute"/>
            <person name="Ahrendt S."/>
            <person name="Riley R."/>
            <person name="Andreopoulos W."/>
            <person name="Labutti K."/>
            <person name="Pangilinan J."/>
            <person name="Ruiz-Duenas F.J."/>
            <person name="Barrasa J.M."/>
            <person name="Sanchez-Garcia M."/>
            <person name="Camarero S."/>
            <person name="Miyauchi S."/>
            <person name="Serrano A."/>
            <person name="Linde D."/>
            <person name="Babiker R."/>
            <person name="Drula E."/>
            <person name="Ayuso-Fernandez I."/>
            <person name="Pacheco R."/>
            <person name="Padilla G."/>
            <person name="Ferreira P."/>
            <person name="Barriuso J."/>
            <person name="Kellner H."/>
            <person name="Castanera R."/>
            <person name="Alfaro M."/>
            <person name="Ramirez L."/>
            <person name="Pisabarro A.G."/>
            <person name="Kuo A."/>
            <person name="Tritt A."/>
            <person name="Lipzen A."/>
            <person name="He G."/>
            <person name="Yan M."/>
            <person name="Ng V."/>
            <person name="Cullen D."/>
            <person name="Martin F."/>
            <person name="Rosso M.-N."/>
            <person name="Henrissat B."/>
            <person name="Hibbett D."/>
            <person name="Martinez A.T."/>
            <person name="Grigoriev I.V."/>
        </authorList>
    </citation>
    <scope>NUCLEOTIDE SEQUENCE</scope>
    <source>
        <strain evidence="3">CBS 247.69</strain>
    </source>
</reference>
<dbReference type="SUPFAM" id="SSF52540">
    <property type="entry name" value="P-loop containing nucleoside triphosphate hydrolases"/>
    <property type="match status" value="1"/>
</dbReference>
<dbReference type="InterPro" id="IPR059179">
    <property type="entry name" value="MLKL-like_MCAfunc"/>
</dbReference>
<accession>A0A9P5Y5R4</accession>
<name>A0A9P5Y5R4_9AGAR</name>
<dbReference type="Gene3D" id="1.25.40.10">
    <property type="entry name" value="Tetratricopeptide repeat domain"/>
    <property type="match status" value="2"/>
</dbReference>
<dbReference type="PANTHER" id="PTHR47691:SF3">
    <property type="entry name" value="HTH-TYPE TRANSCRIPTIONAL REGULATOR RV0890C-RELATED"/>
    <property type="match status" value="1"/>
</dbReference>
<dbReference type="PRINTS" id="PR00364">
    <property type="entry name" value="DISEASERSIST"/>
</dbReference>
<evidence type="ECO:0000256" key="1">
    <source>
        <dbReference type="SAM" id="MobiDB-lite"/>
    </source>
</evidence>
<dbReference type="AlphaFoldDB" id="A0A9P5Y5R4"/>
<feature type="domain" description="Novel STAND NTPase 1" evidence="2">
    <location>
        <begin position="279"/>
        <end position="421"/>
    </location>
</feature>
<dbReference type="OrthoDB" id="431454at2759"/>
<evidence type="ECO:0000259" key="2">
    <source>
        <dbReference type="Pfam" id="PF20703"/>
    </source>
</evidence>
<keyword evidence="4" id="KW-1185">Reference proteome</keyword>
<dbReference type="InterPro" id="IPR019734">
    <property type="entry name" value="TPR_rpt"/>
</dbReference>
<dbReference type="InterPro" id="IPR036537">
    <property type="entry name" value="Adaptor_Cbl_N_dom_sf"/>
</dbReference>
<dbReference type="SMART" id="SM00028">
    <property type="entry name" value="TPR"/>
    <property type="match status" value="10"/>
</dbReference>
<sequence>MGRIARRPKAPPSGAVIFYGQSTSYDKSKLPGTRIKQPVSSTSSSFEDDPGSPTSSIPSLDTSASLFSDRDFDKESSETSIASSKSGSKSTKSNFKLYTPAPRTSAVTVIALMKTTMTAIQDVPHVGVLAGFVRQIMQITDEVRINKERNLELIDKVVSYACVVFEALQSSQVSSGDGLGELKEDLTRIAEILGNIYKILQSSTENSFIARMDRVIHREDTLSRIQEQDRRLDTAITSFQLKSSIVLRTANTNTTMVKMEPIPPSIRTRHSKKLRALPQIMFGRDGEIENLVTTILQTERPRLAILGPGGIGKTSLALSVLHDTRIHSHFGDDRLFVSCEATTCVDHIILDMALTLNIPPDSISGQLLDAVLDRLRKSPFLVVLDNFETPWELSGVRQDVEMLLQDLSELATVTVLITMRGSQHPAGVEWTHLLPPLHPIDLASATAIFQTISKKADEYATALIEAVDRVPLAVTLLANLAAVDGETTEMLLRRWREENVAMVENGDDRLTSLDCSVRLSLSSPRMRRDPGALPFLRLLALLPDGMSDETFNSFSDGLPGISSVRKALSTLRQNALVFVDAQGSIRVLSPIRLYICAQQPPSVEARRFLQDYFLDLAFQGTSHDNLVVKKRLCAEAENIEAVLVDSLEMGRPLDVVVEAILTFCHHTYVNGVASTGGLCLAVGMFEKLSVSAPNVRNTPALKQPRRTPRLLRFFWKDTAPRQVTDLKPCKANPHLKLHADCLGCWGQILTRRSRFAEAEVKFLLAAKLHIQAGDTAGHAYDLHNLGCLLSRKSETFGEAQEALQEAMKLHEQIGDKIGSAYDLMGLGQVHLQQSQLVQASVAFTDALKLFTECDDDLGTASALNSLGQATLCSSRFGESEDHFSRSLELNVKAGNVIGEAESLAGLAYSLLLRSQFVKAQLRIEEALAIRTPAEDPDHLHILGRVLIAQHKFEQAEQVICRAQVLHDKADDELGSADDKQFLCHIITYNGSLKRAARELMALHDIYRGCDNMLGRADVLAAWGMVLIRRSKLDLASEHLETALKLHGEVGSVLGQAFDLHQMGCLHLRRGQVDEAITSLQEALALHIEVENVQGQADDLNQLAEASLRRQCYDEALTGVCRALALHIQIGDVSGQGDDLYIQACVFLEQSRLPQAEETIHKALKLHIQSGIIYGQARDLATLSSVFWQKYKRDEEGRCEVEAIETLYRAIGLFSGVWALGERDLCYRMVREMESEVEYYPK</sequence>
<dbReference type="InterPro" id="IPR011990">
    <property type="entry name" value="TPR-like_helical_dom_sf"/>
</dbReference>
<proteinExistence type="predicted"/>
<protein>
    <recommendedName>
        <fullName evidence="2">Novel STAND NTPase 1 domain-containing protein</fullName>
    </recommendedName>
</protein>
<dbReference type="InterPro" id="IPR027417">
    <property type="entry name" value="P-loop_NTPase"/>
</dbReference>
<dbReference type="SUPFAM" id="SSF48452">
    <property type="entry name" value="TPR-like"/>
    <property type="match status" value="3"/>
</dbReference>
<dbReference type="CDD" id="cd21037">
    <property type="entry name" value="MLKL_NTD"/>
    <property type="match status" value="1"/>
</dbReference>
<dbReference type="Pfam" id="PF13424">
    <property type="entry name" value="TPR_12"/>
    <property type="match status" value="1"/>
</dbReference>
<dbReference type="InterPro" id="IPR049052">
    <property type="entry name" value="nSTAND1"/>
</dbReference>
<dbReference type="Gene3D" id="1.20.930.20">
    <property type="entry name" value="Adaptor protein Cbl, N-terminal domain"/>
    <property type="match status" value="1"/>
</dbReference>
<dbReference type="EMBL" id="MU150269">
    <property type="protein sequence ID" value="KAF9462735.1"/>
    <property type="molecule type" value="Genomic_DNA"/>
</dbReference>
<feature type="region of interest" description="Disordered" evidence="1">
    <location>
        <begin position="24"/>
        <end position="64"/>
    </location>
</feature>
<gene>
    <name evidence="3" type="ORF">BDZ94DRAFT_1260615</name>
</gene>
<evidence type="ECO:0000313" key="4">
    <source>
        <dbReference type="Proteomes" id="UP000807353"/>
    </source>
</evidence>
<dbReference type="Proteomes" id="UP000807353">
    <property type="component" value="Unassembled WGS sequence"/>
</dbReference>
<dbReference type="Pfam" id="PF20703">
    <property type="entry name" value="nSTAND1"/>
    <property type="match status" value="1"/>
</dbReference>
<comment type="caution">
    <text evidence="3">The sequence shown here is derived from an EMBL/GenBank/DDBJ whole genome shotgun (WGS) entry which is preliminary data.</text>
</comment>
<dbReference type="Gene3D" id="3.40.50.300">
    <property type="entry name" value="P-loop containing nucleotide triphosphate hydrolases"/>
    <property type="match status" value="1"/>
</dbReference>
<organism evidence="3 4">
    <name type="scientific">Collybia nuda</name>
    <dbReference type="NCBI Taxonomy" id="64659"/>
    <lineage>
        <taxon>Eukaryota</taxon>
        <taxon>Fungi</taxon>
        <taxon>Dikarya</taxon>
        <taxon>Basidiomycota</taxon>
        <taxon>Agaricomycotina</taxon>
        <taxon>Agaricomycetes</taxon>
        <taxon>Agaricomycetidae</taxon>
        <taxon>Agaricales</taxon>
        <taxon>Tricholomatineae</taxon>
        <taxon>Clitocybaceae</taxon>
        <taxon>Collybia</taxon>
    </lineage>
</organism>
<dbReference type="PANTHER" id="PTHR47691">
    <property type="entry name" value="REGULATOR-RELATED"/>
    <property type="match status" value="1"/>
</dbReference>
<evidence type="ECO:0000313" key="3">
    <source>
        <dbReference type="EMBL" id="KAF9462735.1"/>
    </source>
</evidence>
<feature type="compositionally biased region" description="Polar residues" evidence="1">
    <location>
        <begin position="52"/>
        <end position="64"/>
    </location>
</feature>